<dbReference type="Proteomes" id="UP001199916">
    <property type="component" value="Unassembled WGS sequence"/>
</dbReference>
<protein>
    <submittedName>
        <fullName evidence="3">DUF4179 domain-containing protein</fullName>
    </submittedName>
</protein>
<dbReference type="RefSeq" id="WP_233696620.1">
    <property type="nucleotide sequence ID" value="NZ_JAJNBZ010000006.1"/>
</dbReference>
<dbReference type="Pfam" id="PF13786">
    <property type="entry name" value="DUF4179"/>
    <property type="match status" value="1"/>
</dbReference>
<feature type="transmembrane region" description="Helical" evidence="1">
    <location>
        <begin position="87"/>
        <end position="108"/>
    </location>
</feature>
<evidence type="ECO:0000256" key="1">
    <source>
        <dbReference type="SAM" id="Phobius"/>
    </source>
</evidence>
<name>A0ABS8YJI4_9BACL</name>
<evidence type="ECO:0000313" key="4">
    <source>
        <dbReference type="Proteomes" id="UP001199916"/>
    </source>
</evidence>
<feature type="domain" description="DUF4179" evidence="2">
    <location>
        <begin position="81"/>
        <end position="165"/>
    </location>
</feature>
<dbReference type="InterPro" id="IPR025436">
    <property type="entry name" value="DUF4179"/>
</dbReference>
<organism evidence="3 4">
    <name type="scientific">Paenibacillus profundus</name>
    <dbReference type="NCBI Taxonomy" id="1173085"/>
    <lineage>
        <taxon>Bacteria</taxon>
        <taxon>Bacillati</taxon>
        <taxon>Bacillota</taxon>
        <taxon>Bacilli</taxon>
        <taxon>Bacillales</taxon>
        <taxon>Paenibacillaceae</taxon>
        <taxon>Paenibacillus</taxon>
    </lineage>
</organism>
<gene>
    <name evidence="3" type="ORF">LQV63_10300</name>
</gene>
<proteinExistence type="predicted"/>
<evidence type="ECO:0000313" key="3">
    <source>
        <dbReference type="EMBL" id="MCE5169704.1"/>
    </source>
</evidence>
<accession>A0ABS8YJI4</accession>
<keyword evidence="1" id="KW-1133">Transmembrane helix</keyword>
<dbReference type="Gene3D" id="2.60.40.1630">
    <property type="entry name" value="bacillus anthracis domain"/>
    <property type="match status" value="1"/>
</dbReference>
<sequence length="541" mass="61415">MNCTDFHRLMDEERPLTKRELATVEQHADSCLSCAALLESDDEANEWDIGQDMPEAALSEGFTDNVMQEILALEDASQRRRRRHKRVGLIAAGIAFTVTVGAAASPTFAEMLKSLFGYGYYVNVDHAAEMGFSERVEGSDTDQRITLSIHEILPDSPRVYVAYQIMRDGKVYEPMLQIDGKRNRLYVTDEDGNEYEVDSIGGGTSDTTISYINFKLPYGLEHKQLTLHMDILEVGGRREGVPFIEGLDKEPNPKVEGHWQVSVPFSFAKSTEATIRIPIDRSYTTPQGLSINVRNLVLTPTKTQLGLSHQLTEEAEQRKYRVKPLFWNELQKDERNMYELNQRTFMWQLVDESGAVVNDTSTSSAQLGRWPQGQKLTFRLDYEEHNELSDLSLTFRPADVRKGPVKLKAGGTEFMLSSFKLEPDLRDPSQTNAVMVIEGVMPAPLYRVAHWVLAQGSELKANFISVGTKTNEYEIREAVRNTGKIPLKYELRIKGYEAEWENEELQLLAPVITTRYYYEDDAWSFPIEVPPSSGMKQEEGK</sequence>
<comment type="caution">
    <text evidence="3">The sequence shown here is derived from an EMBL/GenBank/DDBJ whole genome shotgun (WGS) entry which is preliminary data.</text>
</comment>
<evidence type="ECO:0000259" key="2">
    <source>
        <dbReference type="Pfam" id="PF13786"/>
    </source>
</evidence>
<reference evidence="3 4" key="1">
    <citation type="submission" date="2021-11" db="EMBL/GenBank/DDBJ databases">
        <title>Draft genome sequence of Paenibacillus profundus YoMME, a new Gram-positive bacteria with exoelectrogenic properties.</title>
        <authorList>
            <person name="Hubenova Y."/>
            <person name="Hubenova E."/>
            <person name="Manasiev Y."/>
            <person name="Peykov S."/>
            <person name="Mitov M."/>
        </authorList>
    </citation>
    <scope>NUCLEOTIDE SEQUENCE [LARGE SCALE GENOMIC DNA]</scope>
    <source>
        <strain evidence="3 4">YoMME</strain>
    </source>
</reference>
<keyword evidence="4" id="KW-1185">Reference proteome</keyword>
<dbReference type="EMBL" id="JAJNBZ010000006">
    <property type="protein sequence ID" value="MCE5169704.1"/>
    <property type="molecule type" value="Genomic_DNA"/>
</dbReference>
<keyword evidence="1" id="KW-0812">Transmembrane</keyword>
<keyword evidence="1" id="KW-0472">Membrane</keyword>